<comment type="subcellular location">
    <subcellularLocation>
        <location evidence="1">Membrane</location>
        <topology evidence="1">Multi-pass membrane protein</topology>
    </subcellularLocation>
</comment>
<dbReference type="InterPro" id="IPR010227">
    <property type="entry name" value="NADH_Q_OxRdtase_chainM/4"/>
</dbReference>
<name>A0A381RFZ4_9ZZZZ</name>
<dbReference type="GO" id="GO:0008137">
    <property type="term" value="F:NADH dehydrogenase (ubiquinone) activity"/>
    <property type="evidence" value="ECO:0007669"/>
    <property type="project" value="InterPro"/>
</dbReference>
<dbReference type="PANTHER" id="PTHR43507">
    <property type="entry name" value="NADH-UBIQUINONE OXIDOREDUCTASE CHAIN 4"/>
    <property type="match status" value="1"/>
</dbReference>
<feature type="transmembrane region" description="Helical" evidence="6">
    <location>
        <begin position="469"/>
        <end position="487"/>
    </location>
</feature>
<dbReference type="GO" id="GO:0016020">
    <property type="term" value="C:membrane"/>
    <property type="evidence" value="ECO:0007669"/>
    <property type="project" value="UniProtKB-SubCell"/>
</dbReference>
<feature type="transmembrane region" description="Helical" evidence="6">
    <location>
        <begin position="206"/>
        <end position="228"/>
    </location>
</feature>
<dbReference type="PANTHER" id="PTHR43507:SF1">
    <property type="entry name" value="NADH-UBIQUINONE OXIDOREDUCTASE CHAIN 4"/>
    <property type="match status" value="1"/>
</dbReference>
<keyword evidence="3 6" id="KW-0812">Transmembrane</keyword>
<evidence type="ECO:0000256" key="5">
    <source>
        <dbReference type="ARBA" id="ARBA00023136"/>
    </source>
</evidence>
<keyword evidence="4 6" id="KW-1133">Transmembrane helix</keyword>
<organism evidence="8">
    <name type="scientific">marine metagenome</name>
    <dbReference type="NCBI Taxonomy" id="408172"/>
    <lineage>
        <taxon>unclassified sequences</taxon>
        <taxon>metagenomes</taxon>
        <taxon>ecological metagenomes</taxon>
    </lineage>
</organism>
<feature type="transmembrane region" description="Helical" evidence="6">
    <location>
        <begin position="165"/>
        <end position="186"/>
    </location>
</feature>
<feature type="transmembrane region" description="Helical" evidence="6">
    <location>
        <begin position="73"/>
        <end position="100"/>
    </location>
</feature>
<evidence type="ECO:0000256" key="3">
    <source>
        <dbReference type="ARBA" id="ARBA00022692"/>
    </source>
</evidence>
<feature type="transmembrane region" description="Helical" evidence="6">
    <location>
        <begin position="112"/>
        <end position="130"/>
    </location>
</feature>
<dbReference type="GO" id="GO:0015990">
    <property type="term" value="P:electron transport coupled proton transport"/>
    <property type="evidence" value="ECO:0007669"/>
    <property type="project" value="TreeGrafter"/>
</dbReference>
<dbReference type="EMBL" id="UINC01001843">
    <property type="protein sequence ID" value="SUZ89819.1"/>
    <property type="molecule type" value="Genomic_DNA"/>
</dbReference>
<feature type="transmembrane region" description="Helical" evidence="6">
    <location>
        <begin position="279"/>
        <end position="302"/>
    </location>
</feature>
<protein>
    <recommendedName>
        <fullName evidence="7">NADH:quinone oxidoreductase/Mrp antiporter transmembrane domain-containing protein</fullName>
    </recommendedName>
</protein>
<keyword evidence="5 6" id="KW-0472">Membrane</keyword>
<proteinExistence type="inferred from homology"/>
<evidence type="ECO:0000313" key="8">
    <source>
        <dbReference type="EMBL" id="SUZ89819.1"/>
    </source>
</evidence>
<evidence type="ECO:0000256" key="4">
    <source>
        <dbReference type="ARBA" id="ARBA00022989"/>
    </source>
</evidence>
<feature type="transmembrane region" description="Helical" evidence="6">
    <location>
        <begin position="6"/>
        <end position="23"/>
    </location>
</feature>
<dbReference type="AlphaFoldDB" id="A0A381RFZ4"/>
<dbReference type="InterPro" id="IPR003918">
    <property type="entry name" value="NADH_UbQ_OxRdtase"/>
</dbReference>
<dbReference type="InterPro" id="IPR001750">
    <property type="entry name" value="ND/Mrp_TM"/>
</dbReference>
<evidence type="ECO:0000256" key="6">
    <source>
        <dbReference type="SAM" id="Phobius"/>
    </source>
</evidence>
<sequence length="516" mass="56517">MVSNILSWLIWLPVAGMVAILLIPRDKADVIKIVAAVATGLQLWLAIMLWLNFDSASGSFQFMENVAWIPSFNISYALGVDGLSLPMIILTPLLSFLCIFVSWKIDRGVKGYFALFLLLDTGMIGVFLALDFFLFFVFWELMLLPMYFLIGMWGGPQREYAAIKFFLYTLVGSILMLIAILALYFTCGNTFSIPELIEAAPGSLEGSIWWGMSAIKVIWILLFVGFAIKIPVFPFHTWLPLAHVEAPTAVSVILAGVLLKMGIYGILRINYPMLPDAVFWFAGALAVLGLINVIWGAMCALAQTDLKKLVAYSSINHMGFAMLGMAAVIAASGLHGENYIAAQAGITGAVFQMFNHGTISAMLFILVGVIYDRAHHRDIDGFGGLARQMPVYAGVTMVAFMAGLGLPGLSGFISEFMCFMGAFPVFRVIVIISTLGIVLNAAYFLSAYKRIFFGELNEKYSGLSEIDGRELFTLIPLAVITLILGVYPGPFLNMIKETMSVLIDQVVLIGNFAVIP</sequence>
<dbReference type="GO" id="GO:0003954">
    <property type="term" value="F:NADH dehydrogenase activity"/>
    <property type="evidence" value="ECO:0007669"/>
    <property type="project" value="TreeGrafter"/>
</dbReference>
<evidence type="ECO:0000259" key="7">
    <source>
        <dbReference type="Pfam" id="PF00361"/>
    </source>
</evidence>
<comment type="similarity">
    <text evidence="2">Belongs to the complex I subunit 4 family.</text>
</comment>
<feature type="transmembrane region" description="Helical" evidence="6">
    <location>
        <begin position="425"/>
        <end position="448"/>
    </location>
</feature>
<dbReference type="PRINTS" id="PR01437">
    <property type="entry name" value="NUOXDRDTASE4"/>
</dbReference>
<feature type="transmembrane region" description="Helical" evidence="6">
    <location>
        <begin position="136"/>
        <end position="153"/>
    </location>
</feature>
<dbReference type="NCBIfam" id="TIGR01972">
    <property type="entry name" value="NDH_I_M"/>
    <property type="match status" value="1"/>
</dbReference>
<feature type="transmembrane region" description="Helical" evidence="6">
    <location>
        <begin position="353"/>
        <end position="371"/>
    </location>
</feature>
<reference evidence="8" key="1">
    <citation type="submission" date="2018-05" db="EMBL/GenBank/DDBJ databases">
        <authorList>
            <person name="Lanie J.A."/>
            <person name="Ng W.-L."/>
            <person name="Kazmierczak K.M."/>
            <person name="Andrzejewski T.M."/>
            <person name="Davidsen T.M."/>
            <person name="Wayne K.J."/>
            <person name="Tettelin H."/>
            <person name="Glass J.I."/>
            <person name="Rusch D."/>
            <person name="Podicherti R."/>
            <person name="Tsui H.-C.T."/>
            <person name="Winkler M.E."/>
        </authorList>
    </citation>
    <scope>NUCLEOTIDE SEQUENCE</scope>
</reference>
<dbReference type="GO" id="GO:0042773">
    <property type="term" value="P:ATP synthesis coupled electron transport"/>
    <property type="evidence" value="ECO:0007669"/>
    <property type="project" value="InterPro"/>
</dbReference>
<feature type="transmembrane region" description="Helical" evidence="6">
    <location>
        <begin position="391"/>
        <end position="413"/>
    </location>
</feature>
<dbReference type="Pfam" id="PF00361">
    <property type="entry name" value="Proton_antipo_M"/>
    <property type="match status" value="1"/>
</dbReference>
<evidence type="ECO:0000256" key="1">
    <source>
        <dbReference type="ARBA" id="ARBA00004141"/>
    </source>
</evidence>
<feature type="transmembrane region" description="Helical" evidence="6">
    <location>
        <begin position="249"/>
        <end position="267"/>
    </location>
</feature>
<dbReference type="GO" id="GO:0048039">
    <property type="term" value="F:ubiquinone binding"/>
    <property type="evidence" value="ECO:0007669"/>
    <property type="project" value="TreeGrafter"/>
</dbReference>
<gene>
    <name evidence="8" type="ORF">METZ01_LOCUS42673</name>
</gene>
<feature type="transmembrane region" description="Helical" evidence="6">
    <location>
        <begin position="30"/>
        <end position="53"/>
    </location>
</feature>
<accession>A0A381RFZ4</accession>
<feature type="transmembrane region" description="Helical" evidence="6">
    <location>
        <begin position="309"/>
        <end position="333"/>
    </location>
</feature>
<feature type="domain" description="NADH:quinone oxidoreductase/Mrp antiporter transmembrane" evidence="7">
    <location>
        <begin position="129"/>
        <end position="434"/>
    </location>
</feature>
<evidence type="ECO:0000256" key="2">
    <source>
        <dbReference type="ARBA" id="ARBA00009025"/>
    </source>
</evidence>